<evidence type="ECO:0000256" key="2">
    <source>
        <dbReference type="ARBA" id="ARBA00006462"/>
    </source>
</evidence>
<dbReference type="Proteomes" id="UP000507470">
    <property type="component" value="Unassembled WGS sequence"/>
</dbReference>
<dbReference type="OrthoDB" id="6135674at2759"/>
<sequence length="595" mass="67952">MCTDKKQPDILNSCDVKESKSHLTRKVRFMLRYVYLHYLKDYDWILNADDDTYVMMENLRFSLSLHSPDLPGYLDYHFNMHLKQVCMSGGAGYVNSRSGLKKVIEVAFKENGCPPDGKDEDLDIGKCLQMAGVPPFVSYDKYGRETLHTDKDWQHIYGTVPRYLKKYSWNGLSDGGGCCSQFSVTFHRVNPVYVILQGGGCCSQFSVTFHHVNPQSMLCYREKGGGCCSQFSVTFHHVNPVYVILQGGEWCSQFSVTFHYVNPQSMLFFREEICPETSEVYKLLQANGASLPEAFSNFSVNFCATFEGEADMIVSEKRNKIKNACRMKGAYSLNGLFRQIHQIVRRARASRIESKLLDIPNHDLMETLGDIASELGFAYEYQIVMLKSEAEVLPLADHAVSCTMNYLKQSDATLNRWHILEAVTDVPPKKSLSRAEKVLTRIQKTNNVKGIKTQKWRLSEIFKQPGLRIPDSDGIVYKFFGCFTSYGTLCRPDKYGFRGQLHVRDEKTSDYALLYNDQVSCNSVHRTEIERDNTDIHQNHQPIQLCSHVSLRNKMSKENIECKRDQTCTANKQNTTQSSDCCPVYDTTCVDIKDI</sequence>
<comment type="subcellular location">
    <subcellularLocation>
        <location evidence="1">Membrane</location>
        <topology evidence="1">Single-pass type II membrane protein</topology>
    </subcellularLocation>
</comment>
<protein>
    <submittedName>
        <fullName evidence="7">C1GALT1</fullName>
        <ecNumber evidence="7">2.4.1.122</ecNumber>
    </submittedName>
</protein>
<organism evidence="7 8">
    <name type="scientific">Mytilus coruscus</name>
    <name type="common">Sea mussel</name>
    <dbReference type="NCBI Taxonomy" id="42192"/>
    <lineage>
        <taxon>Eukaryota</taxon>
        <taxon>Metazoa</taxon>
        <taxon>Spiralia</taxon>
        <taxon>Lophotrochozoa</taxon>
        <taxon>Mollusca</taxon>
        <taxon>Bivalvia</taxon>
        <taxon>Autobranchia</taxon>
        <taxon>Pteriomorphia</taxon>
        <taxon>Mytilida</taxon>
        <taxon>Mytiloidea</taxon>
        <taxon>Mytilidae</taxon>
        <taxon>Mytilinae</taxon>
        <taxon>Mytilus</taxon>
    </lineage>
</organism>
<gene>
    <name evidence="7" type="ORF">MCOR_31919</name>
</gene>
<accession>A0A6J8CRK2</accession>
<dbReference type="GO" id="GO:0016263">
    <property type="term" value="F:glycoprotein-N-acetylgalactosamine 3-beta-galactosyltransferase activity"/>
    <property type="evidence" value="ECO:0007669"/>
    <property type="project" value="UniProtKB-EC"/>
</dbReference>
<dbReference type="PANTHER" id="PTHR23033">
    <property type="entry name" value="BETA1,3-GALACTOSYLTRANSFERASE"/>
    <property type="match status" value="1"/>
</dbReference>
<proteinExistence type="inferred from homology"/>
<evidence type="ECO:0000256" key="4">
    <source>
        <dbReference type="ARBA" id="ARBA00022968"/>
    </source>
</evidence>
<evidence type="ECO:0000256" key="5">
    <source>
        <dbReference type="ARBA" id="ARBA00022989"/>
    </source>
</evidence>
<dbReference type="InterPro" id="IPR026050">
    <property type="entry name" value="C1GALT1/C1GALT1_chp1"/>
</dbReference>
<dbReference type="EMBL" id="CACVKT020005685">
    <property type="protein sequence ID" value="CAC5397490.1"/>
    <property type="molecule type" value="Genomic_DNA"/>
</dbReference>
<dbReference type="PANTHER" id="PTHR23033:SF14">
    <property type="entry name" value="GLYCOPROTEIN-N-ACETYLGALACTOSAMINE 3-BETA-GALACTOSYLTRANSFERASE 1-RELATED"/>
    <property type="match status" value="1"/>
</dbReference>
<comment type="similarity">
    <text evidence="2">Belongs to the glycosyltransferase 31 family. Beta3-Gal-T subfamily.</text>
</comment>
<reference evidence="7 8" key="1">
    <citation type="submission" date="2020-06" db="EMBL/GenBank/DDBJ databases">
        <authorList>
            <person name="Li R."/>
            <person name="Bekaert M."/>
        </authorList>
    </citation>
    <scope>NUCLEOTIDE SEQUENCE [LARGE SCALE GENOMIC DNA]</scope>
    <source>
        <strain evidence="8">wild</strain>
    </source>
</reference>
<dbReference type="EC" id="2.4.1.122" evidence="7"/>
<keyword evidence="7" id="KW-0328">Glycosyltransferase</keyword>
<name>A0A6J8CRK2_MYTCO</name>
<keyword evidence="8" id="KW-1185">Reference proteome</keyword>
<keyword evidence="5" id="KW-1133">Transmembrane helix</keyword>
<evidence type="ECO:0000313" key="8">
    <source>
        <dbReference type="Proteomes" id="UP000507470"/>
    </source>
</evidence>
<evidence type="ECO:0000256" key="3">
    <source>
        <dbReference type="ARBA" id="ARBA00022692"/>
    </source>
</evidence>
<evidence type="ECO:0000256" key="1">
    <source>
        <dbReference type="ARBA" id="ARBA00004606"/>
    </source>
</evidence>
<dbReference type="GO" id="GO:0016020">
    <property type="term" value="C:membrane"/>
    <property type="evidence" value="ECO:0007669"/>
    <property type="project" value="UniProtKB-SubCell"/>
</dbReference>
<keyword evidence="7" id="KW-0808">Transferase</keyword>
<evidence type="ECO:0000313" key="7">
    <source>
        <dbReference type="EMBL" id="CAC5397490.1"/>
    </source>
</evidence>
<keyword evidence="3" id="KW-0812">Transmembrane</keyword>
<keyword evidence="6" id="KW-0472">Membrane</keyword>
<keyword evidence="4" id="KW-0735">Signal-anchor</keyword>
<dbReference type="Gene3D" id="3.90.550.50">
    <property type="match status" value="1"/>
</dbReference>
<dbReference type="AlphaFoldDB" id="A0A6J8CRK2"/>
<evidence type="ECO:0000256" key="6">
    <source>
        <dbReference type="ARBA" id="ARBA00023136"/>
    </source>
</evidence>